<reference evidence="2" key="1">
    <citation type="submission" date="2017-09" db="EMBL/GenBank/DDBJ databases">
        <title>Depth-based differentiation of microbial function through sediment-hosted aquifers and enrichment of novel symbionts in the deep terrestrial subsurface.</title>
        <authorList>
            <person name="Probst A.J."/>
            <person name="Ladd B."/>
            <person name="Jarett J.K."/>
            <person name="Geller-Mcgrath D.E."/>
            <person name="Sieber C.M.K."/>
            <person name="Emerson J.B."/>
            <person name="Anantharaman K."/>
            <person name="Thomas B.C."/>
            <person name="Malmstrom R."/>
            <person name="Stieglmeier M."/>
            <person name="Klingl A."/>
            <person name="Woyke T."/>
            <person name="Ryan C.M."/>
            <person name="Banfield J.F."/>
        </authorList>
    </citation>
    <scope>NUCLEOTIDE SEQUENCE [LARGE SCALE GENOMIC DNA]</scope>
</reference>
<protein>
    <submittedName>
        <fullName evidence="1">Uncharacterized protein</fullName>
    </submittedName>
</protein>
<organism evidence="1 2">
    <name type="scientific">Candidatus Nealsonbacteria bacterium CG_4_9_14_0_8_um_filter_35_12</name>
    <dbReference type="NCBI Taxonomy" id="1974692"/>
    <lineage>
        <taxon>Bacteria</taxon>
        <taxon>Candidatus Nealsoniibacteriota</taxon>
    </lineage>
</organism>
<evidence type="ECO:0000313" key="1">
    <source>
        <dbReference type="EMBL" id="PJB99336.1"/>
    </source>
</evidence>
<dbReference type="EMBL" id="PFTB01000051">
    <property type="protein sequence ID" value="PJB99336.1"/>
    <property type="molecule type" value="Genomic_DNA"/>
</dbReference>
<name>A0A2M8DMH5_9BACT</name>
<dbReference type="Proteomes" id="UP000228875">
    <property type="component" value="Unassembled WGS sequence"/>
</dbReference>
<dbReference type="AlphaFoldDB" id="A0A2M8DMH5"/>
<sequence length="78" mass="9092">MEQSRKTELKESIIEALKDVKTSRCVEDILEEGAWKKGLHPESEELSKVFNKLIKENKVVVHILWDGYDYHLHFGPAK</sequence>
<proteinExistence type="predicted"/>
<gene>
    <name evidence="1" type="ORF">CO077_02235</name>
</gene>
<evidence type="ECO:0000313" key="2">
    <source>
        <dbReference type="Proteomes" id="UP000228875"/>
    </source>
</evidence>
<comment type="caution">
    <text evidence="1">The sequence shown here is derived from an EMBL/GenBank/DDBJ whole genome shotgun (WGS) entry which is preliminary data.</text>
</comment>
<accession>A0A2M8DMH5</accession>